<keyword evidence="8" id="KW-1185">Reference proteome</keyword>
<dbReference type="InterPro" id="IPR018485">
    <property type="entry name" value="FGGY_C"/>
</dbReference>
<reference evidence="8" key="1">
    <citation type="submission" date="2018-05" db="EMBL/GenBank/DDBJ databases">
        <authorList>
            <person name="Li Y."/>
        </authorList>
    </citation>
    <scope>NUCLEOTIDE SEQUENCE [LARGE SCALE GENOMIC DNA]</scope>
    <source>
        <strain evidence="8">sk1b4</strain>
    </source>
</reference>
<dbReference type="Pfam" id="PF02782">
    <property type="entry name" value="FGGY_C"/>
    <property type="match status" value="1"/>
</dbReference>
<protein>
    <submittedName>
        <fullName evidence="7">Sugar kinase</fullName>
    </submittedName>
</protein>
<sequence length="492" mass="52958">MADLVIGIDIGTGSSKGVLADTDGNVLFSEVVRHETSFPQPGWAEHDADLVWWNDVVEICRKLTAFAKGDVAGLCISGIGPVFLPANDRGVPLRPAILYGVDTRSAVEIDEQTERYGEDAILEKCGNGLTAQSVGPKIEWVKKNEPEVWKDTRRFLMAHTYCVFHLTGAYVMDHLAASMCEPLYSPFTRDWIPEWVEDVCEDLPMPRLMWSNEVAGYVTDSASRITGLKEGTPVAVGSIDAFVEALSTGVSQPGQVLIMYGSTMVGVQITDKPLVGPSLWSCSGLLEGTYNLSGGMSTTGSLTTWVGELTGRGYDELSAAAAESKPGSNGLIMLPYFSGERTPISDPAARGVIAGLNLTHNSGDIYRSVLEATGYGSRHILETIANCGGEASEYWAVGGGTTGGLWPQIMSDIIGIKQLIPKVTIGAAYGDAQLAAMAIGAVSPTDTWNSVDREIEPNEDNAELYKEMFQVYLDLYPSSAPMVHKLTEIQNR</sequence>
<evidence type="ECO:0000259" key="6">
    <source>
        <dbReference type="Pfam" id="PF02782"/>
    </source>
</evidence>
<proteinExistence type="inferred from homology"/>
<organism evidence="7 8">
    <name type="scientific">Ancrocorticia populi</name>
    <dbReference type="NCBI Taxonomy" id="2175228"/>
    <lineage>
        <taxon>Bacteria</taxon>
        <taxon>Bacillati</taxon>
        <taxon>Actinomycetota</taxon>
        <taxon>Actinomycetes</taxon>
        <taxon>Actinomycetales</taxon>
        <taxon>Actinomycetaceae</taxon>
        <taxon>Ancrocorticia</taxon>
    </lineage>
</organism>
<dbReference type="InterPro" id="IPR000577">
    <property type="entry name" value="Carb_kinase_FGGY"/>
</dbReference>
<dbReference type="GO" id="GO:0016773">
    <property type="term" value="F:phosphotransferase activity, alcohol group as acceptor"/>
    <property type="evidence" value="ECO:0007669"/>
    <property type="project" value="InterPro"/>
</dbReference>
<evidence type="ECO:0000313" key="8">
    <source>
        <dbReference type="Proteomes" id="UP000245283"/>
    </source>
</evidence>
<comment type="caution">
    <text evidence="7">The sequence shown here is derived from an EMBL/GenBank/DDBJ whole genome shotgun (WGS) entry which is preliminary data.</text>
</comment>
<dbReference type="EMBL" id="QETB01000003">
    <property type="protein sequence ID" value="PWF26626.1"/>
    <property type="molecule type" value="Genomic_DNA"/>
</dbReference>
<dbReference type="SUPFAM" id="SSF53067">
    <property type="entry name" value="Actin-like ATPase domain"/>
    <property type="match status" value="2"/>
</dbReference>
<dbReference type="InterPro" id="IPR018484">
    <property type="entry name" value="FGGY_N"/>
</dbReference>
<evidence type="ECO:0000259" key="5">
    <source>
        <dbReference type="Pfam" id="PF00370"/>
    </source>
</evidence>
<keyword evidence="3 4" id="KW-0418">Kinase</keyword>
<feature type="domain" description="Carbohydrate kinase FGGY N-terminal" evidence="5">
    <location>
        <begin position="5"/>
        <end position="243"/>
    </location>
</feature>
<dbReference type="GO" id="GO:0005975">
    <property type="term" value="P:carbohydrate metabolic process"/>
    <property type="evidence" value="ECO:0007669"/>
    <property type="project" value="InterPro"/>
</dbReference>
<evidence type="ECO:0000256" key="4">
    <source>
        <dbReference type="RuleBase" id="RU003733"/>
    </source>
</evidence>
<dbReference type="AlphaFoldDB" id="A0A2V1K8V7"/>
<name>A0A2V1K8V7_9ACTO</name>
<dbReference type="Gene3D" id="3.30.420.40">
    <property type="match status" value="2"/>
</dbReference>
<dbReference type="InterPro" id="IPR043129">
    <property type="entry name" value="ATPase_NBD"/>
</dbReference>
<evidence type="ECO:0000256" key="2">
    <source>
        <dbReference type="ARBA" id="ARBA00022679"/>
    </source>
</evidence>
<evidence type="ECO:0000313" key="7">
    <source>
        <dbReference type="EMBL" id="PWF26626.1"/>
    </source>
</evidence>
<accession>A0A2V1K8V7</accession>
<dbReference type="PIRSF" id="PIRSF000538">
    <property type="entry name" value="GlpK"/>
    <property type="match status" value="1"/>
</dbReference>
<keyword evidence="2 4" id="KW-0808">Transferase</keyword>
<dbReference type="PANTHER" id="PTHR43095">
    <property type="entry name" value="SUGAR KINASE"/>
    <property type="match status" value="1"/>
</dbReference>
<evidence type="ECO:0000256" key="1">
    <source>
        <dbReference type="ARBA" id="ARBA00009156"/>
    </source>
</evidence>
<dbReference type="GO" id="GO:0016301">
    <property type="term" value="F:kinase activity"/>
    <property type="evidence" value="ECO:0007669"/>
    <property type="project" value="UniProtKB-KW"/>
</dbReference>
<feature type="domain" description="Carbohydrate kinase FGGY C-terminal" evidence="6">
    <location>
        <begin position="262"/>
        <end position="438"/>
    </location>
</feature>
<dbReference type="Pfam" id="PF00370">
    <property type="entry name" value="FGGY_N"/>
    <property type="match status" value="1"/>
</dbReference>
<evidence type="ECO:0000256" key="3">
    <source>
        <dbReference type="ARBA" id="ARBA00022777"/>
    </source>
</evidence>
<gene>
    <name evidence="7" type="ORF">DD236_06430</name>
</gene>
<dbReference type="InterPro" id="IPR050406">
    <property type="entry name" value="FGGY_Carb_Kinase"/>
</dbReference>
<dbReference type="Proteomes" id="UP000245283">
    <property type="component" value="Unassembled WGS sequence"/>
</dbReference>
<dbReference type="PROSITE" id="PS00445">
    <property type="entry name" value="FGGY_KINASES_2"/>
    <property type="match status" value="1"/>
</dbReference>
<dbReference type="OrthoDB" id="9805576at2"/>
<dbReference type="CDD" id="cd07804">
    <property type="entry name" value="ASKHA_NBD_FGGY_RrXK-like"/>
    <property type="match status" value="1"/>
</dbReference>
<comment type="similarity">
    <text evidence="1 4">Belongs to the FGGY kinase family.</text>
</comment>
<dbReference type="InterPro" id="IPR018483">
    <property type="entry name" value="Carb_kinase_FGGY_CS"/>
</dbReference>